<dbReference type="InterPro" id="IPR050486">
    <property type="entry name" value="Mannose-1P_guanyltransferase"/>
</dbReference>
<evidence type="ECO:0000259" key="1">
    <source>
        <dbReference type="Pfam" id="PF00483"/>
    </source>
</evidence>
<accession>A0A7J2U2W1</accession>
<sequence length="241" mass="27368">MKVVILAGGLGKRLRPLTEDRPKILVEVCKRPILEWHIHWLSKYGFKDFVLLLGHAKEKVLEEVGSGKKYGINVAYIVEDEPLGTGGAIKNAEGLLRNEEWFLVINGDVITDLNPLMLLEVIKGSNAIACIALVHMRSPYGIVKVVEGYVKEFLEKPILEYTINAGVYVMKPQIFDYLPEKGDIEVTAFPRLAEEGKLKGHVFKDVLWKSVDTIKDLEECESLLRQKYPEFCKKNQNLFNQ</sequence>
<dbReference type="AlphaFoldDB" id="A0A7J2U2W1"/>
<organism evidence="2">
    <name type="scientific">Ignisphaera aggregans</name>
    <dbReference type="NCBI Taxonomy" id="334771"/>
    <lineage>
        <taxon>Archaea</taxon>
        <taxon>Thermoproteota</taxon>
        <taxon>Thermoprotei</taxon>
        <taxon>Desulfurococcales</taxon>
        <taxon>Desulfurococcaceae</taxon>
        <taxon>Ignisphaera</taxon>
    </lineage>
</organism>
<dbReference type="SUPFAM" id="SSF53448">
    <property type="entry name" value="Nucleotide-diphospho-sugar transferases"/>
    <property type="match status" value="1"/>
</dbReference>
<keyword evidence="2" id="KW-0808">Transferase</keyword>
<name>A0A7J2U2W1_9CREN</name>
<dbReference type="Gene3D" id="3.90.550.10">
    <property type="entry name" value="Spore Coat Polysaccharide Biosynthesis Protein SpsA, Chain A"/>
    <property type="match status" value="1"/>
</dbReference>
<protein>
    <submittedName>
        <fullName evidence="2">Nucleotidyltransferase family protein</fullName>
    </submittedName>
</protein>
<dbReference type="GO" id="GO:0016740">
    <property type="term" value="F:transferase activity"/>
    <property type="evidence" value="ECO:0007669"/>
    <property type="project" value="UniProtKB-KW"/>
</dbReference>
<dbReference type="InterPro" id="IPR005835">
    <property type="entry name" value="NTP_transferase_dom"/>
</dbReference>
<dbReference type="Pfam" id="PF00483">
    <property type="entry name" value="NTP_transferase"/>
    <property type="match status" value="1"/>
</dbReference>
<reference evidence="2" key="1">
    <citation type="journal article" date="2020" name="mSystems">
        <title>Genome- and Community-Level Interaction Insights into Carbon Utilization and Element Cycling Functions of Hydrothermarchaeota in Hydrothermal Sediment.</title>
        <authorList>
            <person name="Zhou Z."/>
            <person name="Liu Y."/>
            <person name="Xu W."/>
            <person name="Pan J."/>
            <person name="Luo Z.H."/>
            <person name="Li M."/>
        </authorList>
    </citation>
    <scope>NUCLEOTIDE SEQUENCE [LARGE SCALE GENOMIC DNA]</scope>
    <source>
        <strain evidence="2">SpSt-125</strain>
    </source>
</reference>
<evidence type="ECO:0000313" key="2">
    <source>
        <dbReference type="EMBL" id="HEM67168.1"/>
    </source>
</evidence>
<comment type="caution">
    <text evidence="2">The sequence shown here is derived from an EMBL/GenBank/DDBJ whole genome shotgun (WGS) entry which is preliminary data.</text>
</comment>
<dbReference type="PANTHER" id="PTHR22572">
    <property type="entry name" value="SUGAR-1-PHOSPHATE GUANYL TRANSFERASE"/>
    <property type="match status" value="1"/>
</dbReference>
<dbReference type="EMBL" id="DSEU01000040">
    <property type="protein sequence ID" value="HEM67168.1"/>
    <property type="molecule type" value="Genomic_DNA"/>
</dbReference>
<dbReference type="CDD" id="cd04181">
    <property type="entry name" value="NTP_transferase"/>
    <property type="match status" value="1"/>
</dbReference>
<gene>
    <name evidence="2" type="ORF">ENO26_06340</name>
</gene>
<feature type="domain" description="Nucleotidyl transferase" evidence="1">
    <location>
        <begin position="2"/>
        <end position="224"/>
    </location>
</feature>
<dbReference type="InterPro" id="IPR029044">
    <property type="entry name" value="Nucleotide-diphossugar_trans"/>
</dbReference>
<proteinExistence type="predicted"/>